<reference evidence="2 3" key="1">
    <citation type="journal article" date="2015" name="Microbiome">
        <title>Genomic resolution of linkages in carbon, nitrogen, and sulfur cycling among widespread estuary sediment bacteria.</title>
        <authorList>
            <person name="Baker B.J."/>
            <person name="Lazar C.S."/>
            <person name="Teske A.P."/>
            <person name="Dick G.J."/>
        </authorList>
    </citation>
    <scope>NUCLEOTIDE SEQUENCE [LARGE SCALE GENOMIC DNA]</scope>
    <source>
        <strain evidence="2">DG_78</strain>
    </source>
</reference>
<gene>
    <name evidence="2" type="ORF">AMJ52_03235</name>
</gene>
<dbReference type="InterPro" id="IPR006638">
    <property type="entry name" value="Elp3/MiaA/NifB-like_rSAM"/>
</dbReference>
<dbReference type="InterPro" id="IPR007197">
    <property type="entry name" value="rSAM"/>
</dbReference>
<accession>A0A0S7YHQ9</accession>
<dbReference type="PANTHER" id="PTHR42731:SF1">
    <property type="entry name" value="RADICAL SAM DOMAIN PROTEIN"/>
    <property type="match status" value="1"/>
</dbReference>
<evidence type="ECO:0000313" key="2">
    <source>
        <dbReference type="EMBL" id="KPJ73753.1"/>
    </source>
</evidence>
<dbReference type="SMART" id="SM00729">
    <property type="entry name" value="Elp3"/>
    <property type="match status" value="1"/>
</dbReference>
<dbReference type="InterPro" id="IPR058240">
    <property type="entry name" value="rSAM_sf"/>
</dbReference>
<protein>
    <recommendedName>
        <fullName evidence="1">Radical SAM core domain-containing protein</fullName>
    </recommendedName>
</protein>
<dbReference type="Pfam" id="PF04055">
    <property type="entry name" value="Radical_SAM"/>
    <property type="match status" value="1"/>
</dbReference>
<comment type="caution">
    <text evidence="2">The sequence shown here is derived from an EMBL/GenBank/DDBJ whole genome shotgun (WGS) entry which is preliminary data.</text>
</comment>
<evidence type="ECO:0000313" key="3">
    <source>
        <dbReference type="Proteomes" id="UP000051012"/>
    </source>
</evidence>
<dbReference type="SFLD" id="SFLDS00029">
    <property type="entry name" value="Radical_SAM"/>
    <property type="match status" value="1"/>
</dbReference>
<dbReference type="Gene3D" id="3.80.30.20">
    <property type="entry name" value="tm_1862 like domain"/>
    <property type="match status" value="1"/>
</dbReference>
<dbReference type="InterPro" id="IPR023862">
    <property type="entry name" value="CHP03960_rSAM"/>
</dbReference>
<dbReference type="PROSITE" id="PS51918">
    <property type="entry name" value="RADICAL_SAM"/>
    <property type="match status" value="1"/>
</dbReference>
<sequence>MLDNILPLVKKPIRYTGGEYNITIKTDASVRIGIVFPEVYEIGMSNLGIKIIYHLFNQIDGIQCERIFAPWPDFGDKLKNTKTALYGLETKRPVGDFDLVGFSLQSELCYTTVLYILELAHIPLRSASRDTDHPILLAGGPATLNPTPLSSVFDAFVIGDGEDVVPRIAHILKTFPKEKKGERLREIAKLSGVWVPHIHGHDTIIKKYVVSHLNEDTIPTPAILPICDITHDRLAIEVMRGCSWGCRFCQAGYTNRPLRIRPHTEIVKAVDRGVRQTGWEEISLLSFSILDYPALLNLIRKLNEILRKRMISISLPAMRGEFFSENLAVLLKEIKKTGLTFAPEAGSEQLRCRLNKSFSNDTLINSINTAYRLGWKQVKLYFMIGLPFEKDKDVEEINTLIQNILQAYPKGSIKLSVNPFIPKPHTPFESAEFASIDELYDKIERIKREKKRRTEVKYQTPEGAFIEAFLSKADEKIFPVIESVYRQGGRFEEWREGFDFSRWRSAFDRTGIDPHHYLKTKDNYPWDFIDIGVKKDFLKEEFNRAQKQLTTENCYYADCTHCGACDG</sequence>
<dbReference type="InterPro" id="IPR023404">
    <property type="entry name" value="rSAM_horseshoe"/>
</dbReference>
<dbReference type="Proteomes" id="UP000051012">
    <property type="component" value="Unassembled WGS sequence"/>
</dbReference>
<name>A0A0S7YHQ9_UNCT6</name>
<organism evidence="2 3">
    <name type="scientific">candidate division TA06 bacterium DG_78</name>
    <dbReference type="NCBI Taxonomy" id="1703772"/>
    <lineage>
        <taxon>Bacteria</taxon>
        <taxon>Bacteria division TA06</taxon>
    </lineage>
</organism>
<proteinExistence type="predicted"/>
<dbReference type="AlphaFoldDB" id="A0A0S7YHQ9"/>
<dbReference type="GO" id="GO:0051536">
    <property type="term" value="F:iron-sulfur cluster binding"/>
    <property type="evidence" value="ECO:0007669"/>
    <property type="project" value="InterPro"/>
</dbReference>
<feature type="domain" description="Radical SAM core" evidence="1">
    <location>
        <begin position="228"/>
        <end position="453"/>
    </location>
</feature>
<dbReference type="SUPFAM" id="SSF102114">
    <property type="entry name" value="Radical SAM enzymes"/>
    <property type="match status" value="1"/>
</dbReference>
<dbReference type="CDD" id="cd01335">
    <property type="entry name" value="Radical_SAM"/>
    <property type="match status" value="1"/>
</dbReference>
<feature type="non-terminal residue" evidence="2">
    <location>
        <position position="567"/>
    </location>
</feature>
<dbReference type="InterPro" id="IPR045784">
    <property type="entry name" value="Radical_SAM_N2"/>
</dbReference>
<dbReference type="EMBL" id="LJNI01000029">
    <property type="protein sequence ID" value="KPJ73753.1"/>
    <property type="molecule type" value="Genomic_DNA"/>
</dbReference>
<dbReference type="Pfam" id="PF19864">
    <property type="entry name" value="Radical_SAM_N2"/>
    <property type="match status" value="1"/>
</dbReference>
<dbReference type="GO" id="GO:0003824">
    <property type="term" value="F:catalytic activity"/>
    <property type="evidence" value="ECO:0007669"/>
    <property type="project" value="InterPro"/>
</dbReference>
<dbReference type="SFLD" id="SFLDG01082">
    <property type="entry name" value="B12-binding_domain_containing"/>
    <property type="match status" value="1"/>
</dbReference>
<evidence type="ECO:0000259" key="1">
    <source>
        <dbReference type="PROSITE" id="PS51918"/>
    </source>
</evidence>
<dbReference type="PANTHER" id="PTHR42731">
    <property type="entry name" value="SLL1084 PROTEIN"/>
    <property type="match status" value="1"/>
</dbReference>
<dbReference type="NCBIfam" id="TIGR03960">
    <property type="entry name" value="rSAM_fuse_unch"/>
    <property type="match status" value="1"/>
</dbReference>